<gene>
    <name evidence="1" type="ORF">DSO57_1029710</name>
</gene>
<reference evidence="1" key="1">
    <citation type="submission" date="2022-04" db="EMBL/GenBank/DDBJ databases">
        <title>Genome of the entomopathogenic fungus Entomophthora muscae.</title>
        <authorList>
            <person name="Elya C."/>
            <person name="Lovett B.R."/>
            <person name="Lee E."/>
            <person name="Macias A.M."/>
            <person name="Hajek A.E."/>
            <person name="De Bivort B.L."/>
            <person name="Kasson M.T."/>
            <person name="De Fine Licht H.H."/>
            <person name="Stajich J.E."/>
        </authorList>
    </citation>
    <scope>NUCLEOTIDE SEQUENCE</scope>
    <source>
        <strain evidence="1">Berkeley</strain>
    </source>
</reference>
<proteinExistence type="predicted"/>
<sequence length="134" mass="15398">MVPHKRMKMSWVNMLMHFSLLYGEGSTIPVNVRFGLFHPVQAKYNIILGDWYDWATERDLYVSNLGTERFCLLSDWCASIICHDDSPDTSLGALDRTIFPHHTKKSAQKPAKPLNSLEDLAHTIDERFVLAYLS</sequence>
<protein>
    <submittedName>
        <fullName evidence="1">Uncharacterized protein</fullName>
    </submittedName>
</protein>
<name>A0ACC2RS17_9FUNG</name>
<dbReference type="Proteomes" id="UP001165960">
    <property type="component" value="Unassembled WGS sequence"/>
</dbReference>
<keyword evidence="2" id="KW-1185">Reference proteome</keyword>
<evidence type="ECO:0000313" key="1">
    <source>
        <dbReference type="EMBL" id="KAJ9052876.1"/>
    </source>
</evidence>
<accession>A0ACC2RS17</accession>
<organism evidence="1 2">
    <name type="scientific">Entomophthora muscae</name>
    <dbReference type="NCBI Taxonomy" id="34485"/>
    <lineage>
        <taxon>Eukaryota</taxon>
        <taxon>Fungi</taxon>
        <taxon>Fungi incertae sedis</taxon>
        <taxon>Zoopagomycota</taxon>
        <taxon>Entomophthoromycotina</taxon>
        <taxon>Entomophthoromycetes</taxon>
        <taxon>Entomophthorales</taxon>
        <taxon>Entomophthoraceae</taxon>
        <taxon>Entomophthora</taxon>
    </lineage>
</organism>
<dbReference type="EMBL" id="QTSX02006588">
    <property type="protein sequence ID" value="KAJ9052876.1"/>
    <property type="molecule type" value="Genomic_DNA"/>
</dbReference>
<comment type="caution">
    <text evidence="1">The sequence shown here is derived from an EMBL/GenBank/DDBJ whole genome shotgun (WGS) entry which is preliminary data.</text>
</comment>
<evidence type="ECO:0000313" key="2">
    <source>
        <dbReference type="Proteomes" id="UP001165960"/>
    </source>
</evidence>